<protein>
    <recommendedName>
        <fullName evidence="3">histidine kinase</fullName>
        <ecNumber evidence="3">2.7.13.3</ecNumber>
    </recommendedName>
</protein>
<dbReference type="Gene3D" id="1.10.287.130">
    <property type="match status" value="1"/>
</dbReference>
<sequence length="495" mass="56318">MMQFLRDAFFRRLALLLLCSFVIVGALFLLLMRYVVSAHQNEVAQNLHRDLARHLVDQHALFIDGQPDKEGLYHLFHNLMVLGPNFEFYLLDPQGEVLAYSADPTQIKRRHIDIGPIRTFLGSPTEIQRTIYGADPRDRERRKIFSAAPVNRDGQLKGYMYVIIGGEVFDNVAQGVWQNQILRWVVVVFLGGLILSLMASLWVFGLLTRPLRQLTGDMQRFRAVGLQRELSPTPWDANANDVVHRLGSAFNALTASLRAQYLRIKTVDEMRRELLAHISHDLRTPLSSLRGYLETWLIKREELNPDDSRHYVETAYRNSKKVHRLVEQLFELACLESADVPMHFEEIVLAELIQDVLQKFALKARQHCVRMDVTPQDSTIVVHGDIEKLERVFSNLVENALRHCGRGDEIIVQLQPRGKEVLVSVKDSGCGIPADDLPHIFEAHYRAANSVPDNSGQGGLGLAITKRLLALHQVDISVCSRENHGTAFEFQLRCS</sequence>
<dbReference type="RefSeq" id="WP_301418610.1">
    <property type="nucleotide sequence ID" value="NZ_CP098023.1"/>
</dbReference>
<dbReference type="SMART" id="SM00388">
    <property type="entry name" value="HisKA"/>
    <property type="match status" value="1"/>
</dbReference>
<evidence type="ECO:0000256" key="3">
    <source>
        <dbReference type="ARBA" id="ARBA00012438"/>
    </source>
</evidence>
<keyword evidence="5" id="KW-0808">Transferase</keyword>
<accession>A0ABY9EEG5</accession>
<keyword evidence="8" id="KW-1133">Transmembrane helix</keyword>
<dbReference type="InterPro" id="IPR036097">
    <property type="entry name" value="HisK_dim/P_sf"/>
</dbReference>
<evidence type="ECO:0000256" key="2">
    <source>
        <dbReference type="ARBA" id="ARBA00004370"/>
    </source>
</evidence>
<evidence type="ECO:0000256" key="6">
    <source>
        <dbReference type="ARBA" id="ARBA00022777"/>
    </source>
</evidence>
<dbReference type="GO" id="GO:0016301">
    <property type="term" value="F:kinase activity"/>
    <property type="evidence" value="ECO:0007669"/>
    <property type="project" value="UniProtKB-KW"/>
</dbReference>
<keyword evidence="7" id="KW-0902">Two-component regulatory system</keyword>
<keyword evidence="4" id="KW-0597">Phosphoprotein</keyword>
<evidence type="ECO:0000259" key="10">
    <source>
        <dbReference type="PROSITE" id="PS50885"/>
    </source>
</evidence>
<keyword evidence="6 11" id="KW-0418">Kinase</keyword>
<dbReference type="Proteomes" id="UP001321520">
    <property type="component" value="Chromosome"/>
</dbReference>
<feature type="domain" description="HAMP" evidence="10">
    <location>
        <begin position="205"/>
        <end position="262"/>
    </location>
</feature>
<dbReference type="Gene3D" id="3.30.565.10">
    <property type="entry name" value="Histidine kinase-like ATPase, C-terminal domain"/>
    <property type="match status" value="1"/>
</dbReference>
<evidence type="ECO:0000313" key="12">
    <source>
        <dbReference type="Proteomes" id="UP001321520"/>
    </source>
</evidence>
<keyword evidence="8" id="KW-0472">Membrane</keyword>
<dbReference type="InterPro" id="IPR003660">
    <property type="entry name" value="HAMP_dom"/>
</dbReference>
<dbReference type="SMART" id="SM00387">
    <property type="entry name" value="HATPase_c"/>
    <property type="match status" value="1"/>
</dbReference>
<name>A0ABY9EEG5_9GAMM</name>
<comment type="catalytic activity">
    <reaction evidence="1">
        <text>ATP + protein L-histidine = ADP + protein N-phospho-L-histidine.</text>
        <dbReference type="EC" id="2.7.13.3"/>
    </reaction>
</comment>
<feature type="domain" description="Histidine kinase" evidence="9">
    <location>
        <begin position="277"/>
        <end position="495"/>
    </location>
</feature>
<reference evidence="11 12" key="1">
    <citation type="submission" date="2022-05" db="EMBL/GenBank/DDBJ databases">
        <title>Microbulbifer sp. nov., isolated from sponge.</title>
        <authorList>
            <person name="Gao L."/>
        </authorList>
    </citation>
    <scope>NUCLEOTIDE SEQUENCE [LARGE SCALE GENOMIC DNA]</scope>
    <source>
        <strain evidence="11 12">MI-G</strain>
    </source>
</reference>
<dbReference type="PROSITE" id="PS50109">
    <property type="entry name" value="HIS_KIN"/>
    <property type="match status" value="1"/>
</dbReference>
<keyword evidence="12" id="KW-1185">Reference proteome</keyword>
<dbReference type="SUPFAM" id="SSF55874">
    <property type="entry name" value="ATPase domain of HSP90 chaperone/DNA topoisomerase II/histidine kinase"/>
    <property type="match status" value="1"/>
</dbReference>
<dbReference type="SUPFAM" id="SSF47384">
    <property type="entry name" value="Homodimeric domain of signal transducing histidine kinase"/>
    <property type="match status" value="1"/>
</dbReference>
<dbReference type="EC" id="2.7.13.3" evidence="3"/>
<dbReference type="InterPro" id="IPR003661">
    <property type="entry name" value="HisK_dim/P_dom"/>
</dbReference>
<proteinExistence type="predicted"/>
<dbReference type="InterPro" id="IPR003594">
    <property type="entry name" value="HATPase_dom"/>
</dbReference>
<dbReference type="InterPro" id="IPR004358">
    <property type="entry name" value="Sig_transdc_His_kin-like_C"/>
</dbReference>
<organism evidence="11 12">
    <name type="scientific">Microbulbifer spongiae</name>
    <dbReference type="NCBI Taxonomy" id="2944933"/>
    <lineage>
        <taxon>Bacteria</taxon>
        <taxon>Pseudomonadati</taxon>
        <taxon>Pseudomonadota</taxon>
        <taxon>Gammaproteobacteria</taxon>
        <taxon>Cellvibrionales</taxon>
        <taxon>Microbulbiferaceae</taxon>
        <taxon>Microbulbifer</taxon>
    </lineage>
</organism>
<dbReference type="EMBL" id="CP098023">
    <property type="protein sequence ID" value="WKD51384.1"/>
    <property type="molecule type" value="Genomic_DNA"/>
</dbReference>
<dbReference type="InterPro" id="IPR005467">
    <property type="entry name" value="His_kinase_dom"/>
</dbReference>
<dbReference type="PROSITE" id="PS50885">
    <property type="entry name" value="HAMP"/>
    <property type="match status" value="1"/>
</dbReference>
<evidence type="ECO:0000256" key="5">
    <source>
        <dbReference type="ARBA" id="ARBA00022679"/>
    </source>
</evidence>
<evidence type="ECO:0000256" key="7">
    <source>
        <dbReference type="ARBA" id="ARBA00023012"/>
    </source>
</evidence>
<evidence type="ECO:0000259" key="9">
    <source>
        <dbReference type="PROSITE" id="PS50109"/>
    </source>
</evidence>
<evidence type="ECO:0000256" key="4">
    <source>
        <dbReference type="ARBA" id="ARBA00022553"/>
    </source>
</evidence>
<dbReference type="PRINTS" id="PR00344">
    <property type="entry name" value="BCTRLSENSOR"/>
</dbReference>
<feature type="transmembrane region" description="Helical" evidence="8">
    <location>
        <begin position="181"/>
        <end position="204"/>
    </location>
</feature>
<comment type="subcellular location">
    <subcellularLocation>
        <location evidence="2">Membrane</location>
    </subcellularLocation>
</comment>
<dbReference type="InterPro" id="IPR050351">
    <property type="entry name" value="BphY/WalK/GraS-like"/>
</dbReference>
<dbReference type="Pfam" id="PF00512">
    <property type="entry name" value="HisKA"/>
    <property type="match status" value="1"/>
</dbReference>
<keyword evidence="8" id="KW-0812">Transmembrane</keyword>
<dbReference type="PANTHER" id="PTHR45453">
    <property type="entry name" value="PHOSPHATE REGULON SENSOR PROTEIN PHOR"/>
    <property type="match status" value="1"/>
</dbReference>
<dbReference type="CDD" id="cd00075">
    <property type="entry name" value="HATPase"/>
    <property type="match status" value="1"/>
</dbReference>
<dbReference type="Gene3D" id="6.10.340.10">
    <property type="match status" value="1"/>
</dbReference>
<evidence type="ECO:0000256" key="8">
    <source>
        <dbReference type="SAM" id="Phobius"/>
    </source>
</evidence>
<dbReference type="InterPro" id="IPR036890">
    <property type="entry name" value="HATPase_C_sf"/>
</dbReference>
<evidence type="ECO:0000313" key="11">
    <source>
        <dbReference type="EMBL" id="WKD51384.1"/>
    </source>
</evidence>
<dbReference type="CDD" id="cd00082">
    <property type="entry name" value="HisKA"/>
    <property type="match status" value="1"/>
</dbReference>
<gene>
    <name evidence="11" type="ORF">M8T91_08180</name>
</gene>
<dbReference type="PANTHER" id="PTHR45453:SF1">
    <property type="entry name" value="PHOSPHATE REGULON SENSOR PROTEIN PHOR"/>
    <property type="match status" value="1"/>
</dbReference>
<evidence type="ECO:0000256" key="1">
    <source>
        <dbReference type="ARBA" id="ARBA00000085"/>
    </source>
</evidence>
<dbReference type="Pfam" id="PF02518">
    <property type="entry name" value="HATPase_c"/>
    <property type="match status" value="1"/>
</dbReference>